<dbReference type="EMBL" id="CAJNOR010010826">
    <property type="protein sequence ID" value="CAF1656947.1"/>
    <property type="molecule type" value="Genomic_DNA"/>
</dbReference>
<name>A0A816F2J5_ADIRI</name>
<organism evidence="2 3">
    <name type="scientific">Adineta ricciae</name>
    <name type="common">Rotifer</name>
    <dbReference type="NCBI Taxonomy" id="249248"/>
    <lineage>
        <taxon>Eukaryota</taxon>
        <taxon>Metazoa</taxon>
        <taxon>Spiralia</taxon>
        <taxon>Gnathifera</taxon>
        <taxon>Rotifera</taxon>
        <taxon>Eurotatoria</taxon>
        <taxon>Bdelloidea</taxon>
        <taxon>Adinetida</taxon>
        <taxon>Adinetidae</taxon>
        <taxon>Adineta</taxon>
    </lineage>
</organism>
<keyword evidence="3" id="KW-1185">Reference proteome</keyword>
<gene>
    <name evidence="2" type="ORF">XAT740_LOCUS56099</name>
</gene>
<protein>
    <submittedName>
        <fullName evidence="2">Uncharacterized protein</fullName>
    </submittedName>
</protein>
<evidence type="ECO:0000313" key="3">
    <source>
        <dbReference type="Proteomes" id="UP000663828"/>
    </source>
</evidence>
<feature type="signal peptide" evidence="1">
    <location>
        <begin position="1"/>
        <end position="19"/>
    </location>
</feature>
<comment type="caution">
    <text evidence="2">The sequence shown here is derived from an EMBL/GenBank/DDBJ whole genome shotgun (WGS) entry which is preliminary data.</text>
</comment>
<evidence type="ECO:0000313" key="2">
    <source>
        <dbReference type="EMBL" id="CAF1656947.1"/>
    </source>
</evidence>
<reference evidence="2" key="1">
    <citation type="submission" date="2021-02" db="EMBL/GenBank/DDBJ databases">
        <authorList>
            <person name="Nowell W R."/>
        </authorList>
    </citation>
    <scope>NUCLEOTIDE SEQUENCE</scope>
</reference>
<accession>A0A816F2J5</accession>
<keyword evidence="1" id="KW-0732">Signal</keyword>
<dbReference type="Proteomes" id="UP000663828">
    <property type="component" value="Unassembled WGS sequence"/>
</dbReference>
<evidence type="ECO:0000256" key="1">
    <source>
        <dbReference type="SAM" id="SignalP"/>
    </source>
</evidence>
<feature type="chain" id="PRO_5032480881" evidence="1">
    <location>
        <begin position="20"/>
        <end position="109"/>
    </location>
</feature>
<dbReference type="AlphaFoldDB" id="A0A816F2J5"/>
<sequence length="109" mass="11796">MLSVLLLLEMLGCPPLAVGIGQASTIVRSDGYLNTSHVTVSLPSLYKKINIQYVHVVQMSDFDSSLMSSIPLQFLFNGFANHGGCTTPPAIIGSRPNRACIVIGSRKRY</sequence>
<proteinExistence type="predicted"/>